<name>A0AB33IYW3_9BACT</name>
<organism evidence="1">
    <name type="scientific">Prevotella sp. GTC17253</name>
    <dbReference type="NCBI Taxonomy" id="3236793"/>
    <lineage>
        <taxon>Bacteria</taxon>
        <taxon>Pseudomonadati</taxon>
        <taxon>Bacteroidota</taxon>
        <taxon>Bacteroidia</taxon>
        <taxon>Bacteroidales</taxon>
        <taxon>Prevotellaceae</taxon>
        <taxon>Prevotella</taxon>
    </lineage>
</organism>
<evidence type="ECO:0008006" key="2">
    <source>
        <dbReference type="Google" id="ProtNLM"/>
    </source>
</evidence>
<evidence type="ECO:0000313" key="1">
    <source>
        <dbReference type="EMBL" id="BFO72349.1"/>
    </source>
</evidence>
<protein>
    <recommendedName>
        <fullName evidence="2">Tetratricopeptide repeat protein</fullName>
    </recommendedName>
</protein>
<sequence>MKRQLNILLIITIWLVSCTPSEDEKAATLVQTIDSLYAQGKYTDALDSIESLRRTYPMAIESRKHALTVWQNASLKLAQSDIATTDSALQATIAIIQASTSIGERNRLGVRRDSLKARYEAMCGVVRMIRMRQKEGK</sequence>
<reference evidence="1" key="1">
    <citation type="submission" date="2024-07" db="EMBL/GenBank/DDBJ databases">
        <title>Complete genome sequence of Prevotella sp. YM-2024 GTC17253.</title>
        <authorList>
            <person name="Hayashi M."/>
            <person name="Muto Y."/>
            <person name="Tanaka K."/>
            <person name="Niwa H."/>
        </authorList>
    </citation>
    <scope>NUCLEOTIDE SEQUENCE</scope>
    <source>
        <strain evidence="1">GTC17253</strain>
    </source>
</reference>
<dbReference type="AlphaFoldDB" id="A0AB33IYW3"/>
<dbReference type="EMBL" id="AP035785">
    <property type="protein sequence ID" value="BFO72349.1"/>
    <property type="molecule type" value="Genomic_DNA"/>
</dbReference>
<dbReference type="PROSITE" id="PS51257">
    <property type="entry name" value="PROKAR_LIPOPROTEIN"/>
    <property type="match status" value="1"/>
</dbReference>
<proteinExistence type="predicted"/>
<gene>
    <name evidence="1" type="ORF">GTC17253_23150</name>
</gene>
<accession>A0AB33IYW3</accession>